<dbReference type="Gene3D" id="1.10.3260.10">
    <property type="entry name" value="DNA ligase, ATP-dependent, N-terminal domain"/>
    <property type="match status" value="1"/>
</dbReference>
<feature type="region of interest" description="Disordered" evidence="6">
    <location>
        <begin position="972"/>
        <end position="993"/>
    </location>
</feature>
<evidence type="ECO:0000313" key="9">
    <source>
        <dbReference type="Proteomes" id="UP000019484"/>
    </source>
</evidence>
<dbReference type="GO" id="GO:0006303">
    <property type="term" value="P:double-strand break repair via nonhomologous end joining"/>
    <property type="evidence" value="ECO:0007669"/>
    <property type="project" value="TreeGrafter"/>
</dbReference>
<proteinExistence type="inferred from homology"/>
<dbReference type="InterPro" id="IPR012340">
    <property type="entry name" value="NA-bd_OB-fold"/>
</dbReference>
<keyword evidence="3" id="KW-0547">Nucleotide-binding</keyword>
<dbReference type="GO" id="GO:0006310">
    <property type="term" value="P:DNA recombination"/>
    <property type="evidence" value="ECO:0007669"/>
    <property type="project" value="InterPro"/>
</dbReference>
<evidence type="ECO:0000256" key="6">
    <source>
        <dbReference type="SAM" id="MobiDB-lite"/>
    </source>
</evidence>
<evidence type="ECO:0000256" key="5">
    <source>
        <dbReference type="ARBA" id="ARBA00023242"/>
    </source>
</evidence>
<dbReference type="Pfam" id="PF04675">
    <property type="entry name" value="DNA_ligase_A_N"/>
    <property type="match status" value="1"/>
</dbReference>
<sequence>MGFKFCWLVELLEGLDAARGQKPLSSSRAVKPEHLAVERWFKEYGHKVPRHGPSAVAFLSCIFPERLSHRSYAMQETRLAAVMGRVLHLGSGRAERLRRWHESNLDFATCLQQIMAEAEMPLPQPGSEVTLEQIDEALLQVAANSPFSSPDIKRSANGVLPHDVLMPIVRRLQSREAKWLVRMILKSYSPVQVPEYSVMQTFHFLLSDILAVQNTIEAAVAILGEEDIKPLPPNPPKELRPLFRKACARYVVPRLGVMVQRQPYYKARSIHHCCQMASQRSMSVERKYDGEYCQIHIDRSKGNMNCIQIFSKSGKNSTDDRVRLHGAITAGLRLNDPDCAIKRNCIVEGELLVWSRSKKAIQPFHVIRKHVMHGLRFLGNEADSPRAPDEQLMIVFYDILLLDDKILTNEPHGERRQVLEATVKRSEGEADVGHRNVIDFASRSARSELREFFVHAINQRWEGLVLKGCKDPYFSWGANSSVIKLKKDYIAGLGDTVDLCIVGGRRDQTVVDELKIGELSWTSFHLACIENKDEVGRFSAKPAFRILDVLSHHNLSKDNILYLNVKGQFLQLSYSEITPHLDVRTDQKGMKPPTVLFKEPFVVEVMGAGFDKPSNTSYFTLRFPRALNVKIHMDRSVVETNTFDELQDMAQKTLTPSLDQEEQEEAGWLQRLIMADGKNQNIDANSQSTSPTKSTPSYKGSVGPGWRDVGVIPPTRSPEMCLITRLPDSPGVRRTLGNDPGRKPELSILASPSESNRKRRKVRRGSLAADNRLETIIEEDSRGPASARAVVPMSHALQKSLLTIPPYDPPAIFRPLRKASARPSSSDLSSHKRRPLSELSNISAQQLQKRKMASPDLAAKNVASIEYAPPSSASAQQPVREQLTVHVPKRKLCSSLYLPADHLAMLVLDSCWVDGNNDSAAVDAQSRQTCPIHRRVYIKVMNNAGFETEVAREIFDVCRAIRETWIKQQDQPEHQYTLTSRRHMPPPDQKSTKQKVVMIFNQRLSEHEFRTNPGKRHCDVCNVLMDPRSHKFFLACHFLTFEVETAVVPRSSMPEEAAAAIRGRNPGSDNNEKELQNTGEEVQNVETMSMRTSWDWDETVLRLPSRSWVKVASSTC</sequence>
<dbReference type="SUPFAM" id="SSF56091">
    <property type="entry name" value="DNA ligase/mRNA capping enzyme, catalytic domain"/>
    <property type="match status" value="1"/>
</dbReference>
<evidence type="ECO:0000313" key="8">
    <source>
        <dbReference type="EMBL" id="EXJ93856.1"/>
    </source>
</evidence>
<protein>
    <recommendedName>
        <fullName evidence="7">ATP-dependent DNA ligase family profile domain-containing protein</fullName>
    </recommendedName>
</protein>
<keyword evidence="9" id="KW-1185">Reference proteome</keyword>
<feature type="domain" description="ATP-dependent DNA ligase family profile" evidence="7">
    <location>
        <begin position="385"/>
        <end position="506"/>
    </location>
</feature>
<dbReference type="eggNOG" id="KOG0967">
    <property type="taxonomic scope" value="Eukaryota"/>
</dbReference>
<dbReference type="Proteomes" id="UP000019484">
    <property type="component" value="Unassembled WGS sequence"/>
</dbReference>
<dbReference type="STRING" id="1182541.W9YX83"/>
<evidence type="ECO:0000259" key="7">
    <source>
        <dbReference type="PROSITE" id="PS50160"/>
    </source>
</evidence>
<comment type="caution">
    <text evidence="8">The sequence shown here is derived from an EMBL/GenBank/DDBJ whole genome shotgun (WGS) entry which is preliminary data.</text>
</comment>
<dbReference type="GeneID" id="19157149"/>
<dbReference type="PANTHER" id="PTHR45997">
    <property type="entry name" value="DNA LIGASE 4"/>
    <property type="match status" value="1"/>
</dbReference>
<dbReference type="InterPro" id="IPR036599">
    <property type="entry name" value="DNA_ligase_N_sf"/>
</dbReference>
<reference evidence="8 9" key="1">
    <citation type="submission" date="2013-03" db="EMBL/GenBank/DDBJ databases">
        <title>The Genome Sequence of Capronia coronata CBS 617.96.</title>
        <authorList>
            <consortium name="The Broad Institute Genomics Platform"/>
            <person name="Cuomo C."/>
            <person name="de Hoog S."/>
            <person name="Gorbushina A."/>
            <person name="Walker B."/>
            <person name="Young S.K."/>
            <person name="Zeng Q."/>
            <person name="Gargeya S."/>
            <person name="Fitzgerald M."/>
            <person name="Haas B."/>
            <person name="Abouelleil A."/>
            <person name="Allen A.W."/>
            <person name="Alvarado L."/>
            <person name="Arachchi H.M."/>
            <person name="Berlin A.M."/>
            <person name="Chapman S.B."/>
            <person name="Gainer-Dewar J."/>
            <person name="Goldberg J."/>
            <person name="Griggs A."/>
            <person name="Gujja S."/>
            <person name="Hansen M."/>
            <person name="Howarth C."/>
            <person name="Imamovic A."/>
            <person name="Ireland A."/>
            <person name="Larimer J."/>
            <person name="McCowan C."/>
            <person name="Murphy C."/>
            <person name="Pearson M."/>
            <person name="Poon T.W."/>
            <person name="Priest M."/>
            <person name="Roberts A."/>
            <person name="Saif S."/>
            <person name="Shea T."/>
            <person name="Sisk P."/>
            <person name="Sykes S."/>
            <person name="Wortman J."/>
            <person name="Nusbaum C."/>
            <person name="Birren B."/>
        </authorList>
    </citation>
    <scope>NUCLEOTIDE SEQUENCE [LARGE SCALE GENOMIC DNA]</scope>
    <source>
        <strain evidence="8 9">CBS 617.96</strain>
    </source>
</reference>
<dbReference type="EMBL" id="AMWN01000002">
    <property type="protein sequence ID" value="EXJ93856.1"/>
    <property type="molecule type" value="Genomic_DNA"/>
</dbReference>
<accession>W9YX83</accession>
<dbReference type="OrthoDB" id="2160351at2759"/>
<keyword evidence="2" id="KW-0436">Ligase</keyword>
<feature type="region of interest" description="Disordered" evidence="6">
    <location>
        <begin position="725"/>
        <end position="766"/>
    </location>
</feature>
<dbReference type="Gene3D" id="2.40.50.140">
    <property type="entry name" value="Nucleic acid-binding proteins"/>
    <property type="match status" value="1"/>
</dbReference>
<comment type="similarity">
    <text evidence="1">Belongs to the ATP-dependent DNA ligase family.</text>
</comment>
<evidence type="ECO:0000256" key="1">
    <source>
        <dbReference type="ARBA" id="ARBA00007572"/>
    </source>
</evidence>
<dbReference type="HOGENOM" id="CLU_004299_0_1_1"/>
<dbReference type="GO" id="GO:0006297">
    <property type="term" value="P:nucleotide-excision repair, DNA gap filling"/>
    <property type="evidence" value="ECO:0007669"/>
    <property type="project" value="TreeGrafter"/>
</dbReference>
<dbReference type="GO" id="GO:0003910">
    <property type="term" value="F:DNA ligase (ATP) activity"/>
    <property type="evidence" value="ECO:0007669"/>
    <property type="project" value="InterPro"/>
</dbReference>
<organism evidence="8 9">
    <name type="scientific">Capronia coronata CBS 617.96</name>
    <dbReference type="NCBI Taxonomy" id="1182541"/>
    <lineage>
        <taxon>Eukaryota</taxon>
        <taxon>Fungi</taxon>
        <taxon>Dikarya</taxon>
        <taxon>Ascomycota</taxon>
        <taxon>Pezizomycotina</taxon>
        <taxon>Eurotiomycetes</taxon>
        <taxon>Chaetothyriomycetidae</taxon>
        <taxon>Chaetothyriales</taxon>
        <taxon>Herpotrichiellaceae</taxon>
        <taxon>Capronia</taxon>
    </lineage>
</organism>
<dbReference type="Gene3D" id="3.30.1490.70">
    <property type="match status" value="1"/>
</dbReference>
<dbReference type="Gene3D" id="3.30.470.30">
    <property type="entry name" value="DNA ligase/mRNA capping enzyme"/>
    <property type="match status" value="1"/>
</dbReference>
<gene>
    <name evidence="8" type="ORF">A1O1_02249</name>
</gene>
<evidence type="ECO:0000256" key="2">
    <source>
        <dbReference type="ARBA" id="ARBA00022598"/>
    </source>
</evidence>
<dbReference type="InterPro" id="IPR012308">
    <property type="entry name" value="DNA_ligase_ATP-dep_N"/>
</dbReference>
<dbReference type="PANTHER" id="PTHR45997:SF2">
    <property type="entry name" value="ATP DEPENDENT DNA LIGASE DOMAIN PROTEIN (AFU_ORTHOLOGUE AFUA_5G02430)"/>
    <property type="match status" value="1"/>
</dbReference>
<keyword evidence="4" id="KW-0067">ATP-binding</keyword>
<dbReference type="AlphaFoldDB" id="W9YX83"/>
<dbReference type="InterPro" id="IPR012310">
    <property type="entry name" value="DNA_ligase_ATP-dep_cent"/>
</dbReference>
<dbReference type="GO" id="GO:0005524">
    <property type="term" value="F:ATP binding"/>
    <property type="evidence" value="ECO:0007669"/>
    <property type="project" value="UniProtKB-KW"/>
</dbReference>
<dbReference type="Pfam" id="PF01068">
    <property type="entry name" value="DNA_ligase_A_M"/>
    <property type="match status" value="1"/>
</dbReference>
<keyword evidence="5" id="KW-0539">Nucleus</keyword>
<feature type="compositionally biased region" description="Low complexity" evidence="6">
    <location>
        <begin position="686"/>
        <end position="701"/>
    </location>
</feature>
<evidence type="ECO:0000256" key="3">
    <source>
        <dbReference type="ARBA" id="ARBA00022741"/>
    </source>
</evidence>
<feature type="region of interest" description="Disordered" evidence="6">
    <location>
        <begin position="818"/>
        <end position="840"/>
    </location>
</feature>
<dbReference type="GO" id="GO:0032807">
    <property type="term" value="C:DNA ligase IV complex"/>
    <property type="evidence" value="ECO:0007669"/>
    <property type="project" value="TreeGrafter"/>
</dbReference>
<dbReference type="RefSeq" id="XP_007721350.1">
    <property type="nucleotide sequence ID" value="XM_007723160.1"/>
</dbReference>
<feature type="region of interest" description="Disordered" evidence="6">
    <location>
        <begin position="681"/>
        <end position="709"/>
    </location>
</feature>
<evidence type="ECO:0000256" key="4">
    <source>
        <dbReference type="ARBA" id="ARBA00022840"/>
    </source>
</evidence>
<name>W9YX83_9EURO</name>
<dbReference type="InterPro" id="IPR029710">
    <property type="entry name" value="LIG4"/>
</dbReference>
<dbReference type="GO" id="GO:0003677">
    <property type="term" value="F:DNA binding"/>
    <property type="evidence" value="ECO:0007669"/>
    <property type="project" value="InterPro"/>
</dbReference>
<dbReference type="PROSITE" id="PS50160">
    <property type="entry name" value="DNA_LIGASE_A3"/>
    <property type="match status" value="1"/>
</dbReference>